<organism evidence="1 2">
    <name type="scientific">Desulfosarcina ovata subsp. ovata</name>
    <dbReference type="NCBI Taxonomy" id="2752305"/>
    <lineage>
        <taxon>Bacteria</taxon>
        <taxon>Pseudomonadati</taxon>
        <taxon>Thermodesulfobacteriota</taxon>
        <taxon>Desulfobacteria</taxon>
        <taxon>Desulfobacterales</taxon>
        <taxon>Desulfosarcinaceae</taxon>
        <taxon>Desulfosarcina</taxon>
    </lineage>
</organism>
<keyword evidence="2" id="KW-1185">Reference proteome</keyword>
<dbReference type="SUPFAM" id="SSF56281">
    <property type="entry name" value="Metallo-hydrolase/oxidoreductase"/>
    <property type="match status" value="1"/>
</dbReference>
<dbReference type="AlphaFoldDB" id="A0A5K8A357"/>
<accession>A0A5K8A357</accession>
<gene>
    <name evidence="1" type="ORF">DSCOOX_01550</name>
</gene>
<name>A0A5K8A357_9BACT</name>
<evidence type="ECO:0000313" key="2">
    <source>
        <dbReference type="Proteomes" id="UP000422108"/>
    </source>
</evidence>
<dbReference type="EMBL" id="AP021879">
    <property type="protein sequence ID" value="BBO86975.1"/>
    <property type="molecule type" value="Genomic_DNA"/>
</dbReference>
<dbReference type="RefSeq" id="WP_155308474.1">
    <property type="nucleotide sequence ID" value="NZ_AP021879.1"/>
</dbReference>
<evidence type="ECO:0000313" key="1">
    <source>
        <dbReference type="EMBL" id="BBO86975.1"/>
    </source>
</evidence>
<dbReference type="PANTHER" id="PTHR46018">
    <property type="entry name" value="ZINC PHOSPHODIESTERASE ELAC PROTEIN 1"/>
    <property type="match status" value="1"/>
</dbReference>
<dbReference type="InterPro" id="IPR036866">
    <property type="entry name" value="RibonucZ/Hydroxyglut_hydro"/>
</dbReference>
<protein>
    <submittedName>
        <fullName evidence="1">Ribonuclease Z</fullName>
    </submittedName>
</protein>
<dbReference type="GO" id="GO:0042781">
    <property type="term" value="F:3'-tRNA processing endoribonuclease activity"/>
    <property type="evidence" value="ECO:0007669"/>
    <property type="project" value="TreeGrafter"/>
</dbReference>
<dbReference type="Gene3D" id="3.60.15.10">
    <property type="entry name" value="Ribonuclease Z/Hydroxyacylglutathione hydrolase-like"/>
    <property type="match status" value="1"/>
</dbReference>
<sequence length="340" mass="37655">MGPSFLPRLVNGPFDDPALFVQFRHRNRAILFDLGDVAALASRDILKITHIFVTHTHMDHFTGFDRVLRLMLGRDKELVLVGPQGFLSNLSGKLSAYCWNLVENYTNRFILHAIELHPDRARCCCYPCHKGFRPDGEIRETPFDGTVLSEGGLTVNAVHLDHGTPVLAFALHERFHIHILKTALDRLGIAPGPWLNRLKTLLYESADPQTVVEIPGPPSGKPRHLKLGELTDSIVRISPGVHIAYVADIAGSPANLQKVIALAEGVDHLFVEAAFADRHREIARRKHHLTAGQAGALARSCGAKQYHLFHFSPRYTDCPEILEAEALAAFQGHHATSTQG</sequence>
<dbReference type="PANTHER" id="PTHR46018:SF7">
    <property type="entry name" value="RIBONUCLEASE Z"/>
    <property type="match status" value="1"/>
</dbReference>
<dbReference type="Proteomes" id="UP000422108">
    <property type="component" value="Chromosome"/>
</dbReference>
<reference evidence="1 2" key="1">
    <citation type="submission" date="2019-11" db="EMBL/GenBank/DDBJ databases">
        <title>Comparative genomics of hydrocarbon-degrading Desulfosarcina strains.</title>
        <authorList>
            <person name="Watanabe M."/>
            <person name="Kojima H."/>
            <person name="Fukui M."/>
        </authorList>
    </citation>
    <scope>NUCLEOTIDE SEQUENCE [LARGE SCALE GENOMIC DNA]</scope>
    <source>
        <strain evidence="2">oXyS1</strain>
    </source>
</reference>
<dbReference type="NCBIfam" id="NF002558">
    <property type="entry name" value="PRK02126.1"/>
    <property type="match status" value="1"/>
</dbReference>
<proteinExistence type="predicted"/>